<dbReference type="InParanoid" id="T1FVJ8"/>
<dbReference type="SUPFAM" id="SSF111331">
    <property type="entry name" value="NAD kinase/diacylglycerol kinase-like"/>
    <property type="match status" value="1"/>
</dbReference>
<dbReference type="RefSeq" id="XP_009028258.1">
    <property type="nucleotide sequence ID" value="XM_009030010.1"/>
</dbReference>
<reference evidence="2 4" key="2">
    <citation type="journal article" date="2013" name="Nature">
        <title>Insights into bilaterian evolution from three spiralian genomes.</title>
        <authorList>
            <person name="Simakov O."/>
            <person name="Marletaz F."/>
            <person name="Cho S.J."/>
            <person name="Edsinger-Gonzales E."/>
            <person name="Havlak P."/>
            <person name="Hellsten U."/>
            <person name="Kuo D.H."/>
            <person name="Larsson T."/>
            <person name="Lv J."/>
            <person name="Arendt D."/>
            <person name="Savage R."/>
            <person name="Osoegawa K."/>
            <person name="de Jong P."/>
            <person name="Grimwood J."/>
            <person name="Chapman J.A."/>
            <person name="Shapiro H."/>
            <person name="Aerts A."/>
            <person name="Otillar R.P."/>
            <person name="Terry A.Y."/>
            <person name="Boore J.L."/>
            <person name="Grigoriev I.V."/>
            <person name="Lindberg D.R."/>
            <person name="Seaver E.C."/>
            <person name="Weisblat D.A."/>
            <person name="Putnam N.H."/>
            <person name="Rokhsar D.S."/>
        </authorList>
    </citation>
    <scope>NUCLEOTIDE SEQUENCE</scope>
</reference>
<dbReference type="GO" id="GO:0005737">
    <property type="term" value="C:cytoplasm"/>
    <property type="evidence" value="ECO:0000318"/>
    <property type="project" value="GO_Central"/>
</dbReference>
<dbReference type="GO" id="GO:0005758">
    <property type="term" value="C:mitochondrial intermembrane space"/>
    <property type="evidence" value="ECO:0007669"/>
    <property type="project" value="UniProtKB-SubCell"/>
</dbReference>
<evidence type="ECO:0000313" key="4">
    <source>
        <dbReference type="Proteomes" id="UP000015101"/>
    </source>
</evidence>
<reference evidence="4" key="1">
    <citation type="submission" date="2012-12" db="EMBL/GenBank/DDBJ databases">
        <authorList>
            <person name="Hellsten U."/>
            <person name="Grimwood J."/>
            <person name="Chapman J.A."/>
            <person name="Shapiro H."/>
            <person name="Aerts A."/>
            <person name="Otillar R.P."/>
            <person name="Terry A.Y."/>
            <person name="Boore J.L."/>
            <person name="Simakov O."/>
            <person name="Marletaz F."/>
            <person name="Cho S.-J."/>
            <person name="Edsinger-Gonzales E."/>
            <person name="Havlak P."/>
            <person name="Kuo D.-H."/>
            <person name="Larsson T."/>
            <person name="Lv J."/>
            <person name="Arendt D."/>
            <person name="Savage R."/>
            <person name="Osoegawa K."/>
            <person name="de Jong P."/>
            <person name="Lindberg D.R."/>
            <person name="Seaver E.C."/>
            <person name="Weisblat D.A."/>
            <person name="Putnam N.H."/>
            <person name="Grigoriev I.V."/>
            <person name="Rokhsar D.S."/>
        </authorList>
    </citation>
    <scope>NUCLEOTIDE SEQUENCE</scope>
</reference>
<dbReference type="GO" id="GO:0047620">
    <property type="term" value="F:acylglycerol kinase activity"/>
    <property type="evidence" value="ECO:0000318"/>
    <property type="project" value="GO_Central"/>
</dbReference>
<dbReference type="InterPro" id="IPR016064">
    <property type="entry name" value="NAD/diacylglycerol_kinase_sf"/>
</dbReference>
<dbReference type="GO" id="GO:0005739">
    <property type="term" value="C:mitochondrion"/>
    <property type="evidence" value="ECO:0000318"/>
    <property type="project" value="GO_Central"/>
</dbReference>
<dbReference type="GO" id="GO:0004143">
    <property type="term" value="F:ATP-dependent diacylglycerol kinase activity"/>
    <property type="evidence" value="ECO:0000318"/>
    <property type="project" value="GO_Central"/>
</dbReference>
<dbReference type="GO" id="GO:0005524">
    <property type="term" value="F:ATP binding"/>
    <property type="evidence" value="ECO:0007669"/>
    <property type="project" value="UniProtKB-KW"/>
</dbReference>
<dbReference type="GO" id="GO:0046512">
    <property type="term" value="P:sphingosine biosynthetic process"/>
    <property type="evidence" value="ECO:0000318"/>
    <property type="project" value="GO_Central"/>
</dbReference>
<dbReference type="SMART" id="SM00046">
    <property type="entry name" value="DAGKc"/>
    <property type="match status" value="1"/>
</dbReference>
<dbReference type="PANTHER" id="PTHR12358:SF31">
    <property type="entry name" value="ACYLGLYCEROL KINASE, MITOCHONDRIAL"/>
    <property type="match status" value="1"/>
</dbReference>
<name>T1FVJ8_HELRO</name>
<evidence type="ECO:0000313" key="3">
    <source>
        <dbReference type="EnsemblMetazoa" id="HelroP193990"/>
    </source>
</evidence>
<proteinExistence type="predicted"/>
<dbReference type="PANTHER" id="PTHR12358">
    <property type="entry name" value="SPHINGOSINE KINASE"/>
    <property type="match status" value="1"/>
</dbReference>
<dbReference type="KEGG" id="hro:HELRODRAFT_193990"/>
<dbReference type="CTD" id="20212844"/>
<dbReference type="UniPathway" id="UPA00230"/>
<dbReference type="PROSITE" id="PS50146">
    <property type="entry name" value="DAGK"/>
    <property type="match status" value="1"/>
</dbReference>
<dbReference type="GO" id="GO:0046486">
    <property type="term" value="P:glycerolipid metabolic process"/>
    <property type="evidence" value="ECO:0007669"/>
    <property type="project" value="UniProtKB-UniPathway"/>
</dbReference>
<dbReference type="EMBL" id="AMQM01007338">
    <property type="status" value="NOT_ANNOTATED_CDS"/>
    <property type="molecule type" value="Genomic_DNA"/>
</dbReference>
<dbReference type="InterPro" id="IPR050187">
    <property type="entry name" value="Lipid_Phosphate_FormReg"/>
</dbReference>
<dbReference type="GO" id="GO:0046513">
    <property type="term" value="P:ceramide biosynthetic process"/>
    <property type="evidence" value="ECO:0000318"/>
    <property type="project" value="GO_Central"/>
</dbReference>
<evidence type="ECO:0000313" key="2">
    <source>
        <dbReference type="EMBL" id="ESN93616.1"/>
    </source>
</evidence>
<dbReference type="InterPro" id="IPR017438">
    <property type="entry name" value="ATP-NAD_kinase_N"/>
</dbReference>
<dbReference type="eggNOG" id="KOG4435">
    <property type="taxonomic scope" value="Eukaryota"/>
</dbReference>
<evidence type="ECO:0000259" key="1">
    <source>
        <dbReference type="PROSITE" id="PS50146"/>
    </source>
</evidence>
<dbReference type="InterPro" id="IPR001206">
    <property type="entry name" value="Diacylglycerol_kinase_cat_dom"/>
</dbReference>
<dbReference type="EMBL" id="KB097599">
    <property type="protein sequence ID" value="ESN93616.1"/>
    <property type="molecule type" value="Genomic_DNA"/>
</dbReference>
<dbReference type="HOGENOM" id="CLU_042458_2_0_1"/>
<dbReference type="EnsemblMetazoa" id="HelroT193990">
    <property type="protein sequence ID" value="HelroP193990"/>
    <property type="gene ID" value="HelroG193990"/>
</dbReference>
<gene>
    <name evidence="3" type="primary">20212844</name>
    <name evidence="2" type="ORF">HELRODRAFT_193990</name>
</gene>
<dbReference type="AlphaFoldDB" id="T1FVJ8"/>
<accession>T1FVJ8</accession>
<dbReference type="Gene3D" id="3.40.50.10330">
    <property type="entry name" value="Probable inorganic polyphosphate/atp-NAD kinase, domain 1"/>
    <property type="match status" value="1"/>
</dbReference>
<dbReference type="OrthoDB" id="9979394at2759"/>
<dbReference type="Proteomes" id="UP000015101">
    <property type="component" value="Unassembled WGS sequence"/>
</dbReference>
<feature type="domain" description="DAGKc" evidence="1">
    <location>
        <begin position="57"/>
        <end position="200"/>
    </location>
</feature>
<organism evidence="3 4">
    <name type="scientific">Helobdella robusta</name>
    <name type="common">Californian leech</name>
    <dbReference type="NCBI Taxonomy" id="6412"/>
    <lineage>
        <taxon>Eukaryota</taxon>
        <taxon>Metazoa</taxon>
        <taxon>Spiralia</taxon>
        <taxon>Lophotrochozoa</taxon>
        <taxon>Annelida</taxon>
        <taxon>Clitellata</taxon>
        <taxon>Hirudinea</taxon>
        <taxon>Rhynchobdellida</taxon>
        <taxon>Glossiphoniidae</taxon>
        <taxon>Helobdella</taxon>
    </lineage>
</organism>
<dbReference type="OMA" id="VEYEETC"/>
<dbReference type="STRING" id="6412.T1FVJ8"/>
<dbReference type="GO" id="GO:0005743">
    <property type="term" value="C:mitochondrial inner membrane"/>
    <property type="evidence" value="ECO:0007669"/>
    <property type="project" value="UniProtKB-SubCell"/>
</dbReference>
<reference evidence="3" key="3">
    <citation type="submission" date="2015-06" db="UniProtKB">
        <authorList>
            <consortium name="EnsemblMetazoa"/>
        </authorList>
    </citation>
    <scope>IDENTIFICATION</scope>
</reference>
<dbReference type="FunCoup" id="T1FVJ8">
    <property type="interactions" value="763"/>
</dbReference>
<sequence length="456" mass="51853">MNIIRTVRNNWKKSLFATAIGAWGLKYADQRWRDWNLMKMYCTEAKKYGDLMLKSTNRPKRVVVILNPAANKGKGRALYERNVAPILNLAGMEVALHVTQSEGQAKRIMMETVEKADAIIVAGGDGTLSEVVTGIMKRADEPTFSSIPICIVPLGQTNTLARTLYLPSVHNTVQFIAEMTLSSVSGGLKHVDALNVKGGDDKSVYAVSNVSLGLFSDSEIRKKRNWYFGPLKDRLCYVITAVRHWKNELKFSNIIFHYTVPCQGCNRCKELPKKIEYRWWNIFIRPQHKVLEKDYTDVVNEQCGVVKDTNVNFCHLDAFANRKANSLDVKLTSNDITKSDFIKKGWKRISKNPEDTNDTATISNNDDGNRNDIYLKKDGNDTDDDKDIHLNVASLTMNLPNDIADRKFIIDSEQFELMTPLTLQILPNKFKFYYARGNHVIAPESKIFKMPKFRNA</sequence>
<dbReference type="GO" id="GO:0001729">
    <property type="term" value="F:ceramide kinase activity"/>
    <property type="evidence" value="ECO:0000318"/>
    <property type="project" value="GO_Central"/>
</dbReference>
<dbReference type="Pfam" id="PF00781">
    <property type="entry name" value="DAGK_cat"/>
    <property type="match status" value="1"/>
</dbReference>
<dbReference type="GeneID" id="20212844"/>
<protein>
    <recommendedName>
        <fullName evidence="1">DAGKc domain-containing protein</fullName>
    </recommendedName>
</protein>
<dbReference type="GO" id="GO:0016020">
    <property type="term" value="C:membrane"/>
    <property type="evidence" value="ECO:0000318"/>
    <property type="project" value="GO_Central"/>
</dbReference>
<keyword evidence="4" id="KW-1185">Reference proteome</keyword>